<dbReference type="GO" id="GO:0005886">
    <property type="term" value="C:plasma membrane"/>
    <property type="evidence" value="ECO:0007669"/>
    <property type="project" value="UniProtKB-SubCell"/>
</dbReference>
<evidence type="ECO:0000256" key="7">
    <source>
        <dbReference type="ARBA" id="ARBA00023136"/>
    </source>
</evidence>
<evidence type="ECO:0000259" key="9">
    <source>
        <dbReference type="Pfam" id="PF18967"/>
    </source>
</evidence>
<evidence type="ECO:0000256" key="3">
    <source>
        <dbReference type="ARBA" id="ARBA00022692"/>
    </source>
</evidence>
<evidence type="ECO:0000256" key="8">
    <source>
        <dbReference type="SAM" id="Phobius"/>
    </source>
</evidence>
<protein>
    <recommendedName>
        <fullName evidence="9">Pycsar effector protein domain-containing protein</fullName>
    </recommendedName>
</protein>
<organism evidence="10 11">
    <name type="scientific">Desulfuromonas acetoxidans (strain DSM 684 / 11070)</name>
    <dbReference type="NCBI Taxonomy" id="281689"/>
    <lineage>
        <taxon>Bacteria</taxon>
        <taxon>Pseudomonadati</taxon>
        <taxon>Thermodesulfobacteriota</taxon>
        <taxon>Desulfuromonadia</taxon>
        <taxon>Desulfuromonadales</taxon>
        <taxon>Desulfuromonadaceae</taxon>
        <taxon>Desulfuromonas</taxon>
    </lineage>
</organism>
<keyword evidence="4" id="KW-0547">Nucleotide-binding</keyword>
<dbReference type="AlphaFoldDB" id="Q1JX20"/>
<evidence type="ECO:0000313" key="10">
    <source>
        <dbReference type="EMBL" id="EAT14738.1"/>
    </source>
</evidence>
<feature type="domain" description="Pycsar effector protein" evidence="9">
    <location>
        <begin position="18"/>
        <end position="161"/>
    </location>
</feature>
<keyword evidence="7 8" id="KW-0472">Membrane</keyword>
<sequence>MNEETPPLLPRLLTTNALRANLSKHMQLNQMADSKASMILTVSSLVITITLTQYDRLHLSTVLILAGAGLLAILFSILAIIPPLHASGETNLFYFRSFSELSEEEFSTRFKQIIADKNALYDAYLHEIYYLGKHRLTRKYGLIRDGLWCLLGGLIGATLSAVIHRLPM</sequence>
<dbReference type="Pfam" id="PF18967">
    <property type="entry name" value="PycTM"/>
    <property type="match status" value="1"/>
</dbReference>
<dbReference type="Proteomes" id="UP000005695">
    <property type="component" value="Unassembled WGS sequence"/>
</dbReference>
<keyword evidence="5 8" id="KW-1133">Transmembrane helix</keyword>
<accession>Q1JX20</accession>
<feature type="transmembrane region" description="Helical" evidence="8">
    <location>
        <begin position="36"/>
        <end position="54"/>
    </location>
</feature>
<dbReference type="OrthoDB" id="5405890at2"/>
<feature type="transmembrane region" description="Helical" evidence="8">
    <location>
        <begin position="60"/>
        <end position="81"/>
    </location>
</feature>
<gene>
    <name evidence="10" type="ORF">Dace_0790</name>
</gene>
<evidence type="ECO:0000256" key="6">
    <source>
        <dbReference type="ARBA" id="ARBA00023118"/>
    </source>
</evidence>
<dbReference type="GO" id="GO:0051607">
    <property type="term" value="P:defense response to virus"/>
    <property type="evidence" value="ECO:0007669"/>
    <property type="project" value="UniProtKB-KW"/>
</dbReference>
<feature type="transmembrane region" description="Helical" evidence="8">
    <location>
        <begin position="142"/>
        <end position="163"/>
    </location>
</feature>
<proteinExistence type="predicted"/>
<evidence type="ECO:0000256" key="4">
    <source>
        <dbReference type="ARBA" id="ARBA00022741"/>
    </source>
</evidence>
<keyword evidence="11" id="KW-1185">Reference proteome</keyword>
<keyword evidence="3 8" id="KW-0812">Transmembrane</keyword>
<reference evidence="10" key="1">
    <citation type="submission" date="2006-05" db="EMBL/GenBank/DDBJ databases">
        <title>Annotation of the draft genome assembly of Desulfuromonas acetoxidans DSM 684.</title>
        <authorList>
            <consortium name="US DOE Joint Genome Institute (JGI-ORNL)"/>
            <person name="Larimer F."/>
            <person name="Land M."/>
            <person name="Hauser L."/>
        </authorList>
    </citation>
    <scope>NUCLEOTIDE SEQUENCE [LARGE SCALE GENOMIC DNA]</scope>
    <source>
        <strain evidence="10">DSM 684</strain>
    </source>
</reference>
<evidence type="ECO:0000256" key="5">
    <source>
        <dbReference type="ARBA" id="ARBA00022989"/>
    </source>
</evidence>
<dbReference type="InterPro" id="IPR043760">
    <property type="entry name" value="PycTM_dom"/>
</dbReference>
<comment type="caution">
    <text evidence="10">The sequence shown here is derived from an EMBL/GenBank/DDBJ whole genome shotgun (WGS) entry which is preliminary data.</text>
</comment>
<name>Q1JX20_DESA6</name>
<keyword evidence="2" id="KW-1003">Cell membrane</keyword>
<dbReference type="RefSeq" id="WP_006002086.1">
    <property type="nucleotide sequence ID" value="NZ_AAEW02000018.1"/>
</dbReference>
<evidence type="ECO:0000256" key="2">
    <source>
        <dbReference type="ARBA" id="ARBA00022475"/>
    </source>
</evidence>
<comment type="subcellular location">
    <subcellularLocation>
        <location evidence="1">Cell membrane</location>
    </subcellularLocation>
</comment>
<evidence type="ECO:0000313" key="11">
    <source>
        <dbReference type="Proteomes" id="UP000005695"/>
    </source>
</evidence>
<reference evidence="10" key="2">
    <citation type="submission" date="2006-05" db="EMBL/GenBank/DDBJ databases">
        <title>Sequencing of the draft genome and assembly of Desulfuromonas acetoxidans DSM 684.</title>
        <authorList>
            <consortium name="US DOE Joint Genome Institute (JGI-PGF)"/>
            <person name="Copeland A."/>
            <person name="Lucas S."/>
            <person name="Lapidus A."/>
            <person name="Barry K."/>
            <person name="Detter J.C."/>
            <person name="Glavina del Rio T."/>
            <person name="Hammon N."/>
            <person name="Israni S."/>
            <person name="Dalin E."/>
            <person name="Tice H."/>
            <person name="Bruce D."/>
            <person name="Pitluck S."/>
            <person name="Richardson P."/>
        </authorList>
    </citation>
    <scope>NUCLEOTIDE SEQUENCE [LARGE SCALE GENOMIC DNA]</scope>
    <source>
        <strain evidence="10">DSM 684</strain>
    </source>
</reference>
<dbReference type="EMBL" id="AAEW02000018">
    <property type="protein sequence ID" value="EAT14738.1"/>
    <property type="molecule type" value="Genomic_DNA"/>
</dbReference>
<evidence type="ECO:0000256" key="1">
    <source>
        <dbReference type="ARBA" id="ARBA00004236"/>
    </source>
</evidence>
<dbReference type="GO" id="GO:0000166">
    <property type="term" value="F:nucleotide binding"/>
    <property type="evidence" value="ECO:0007669"/>
    <property type="project" value="UniProtKB-KW"/>
</dbReference>
<keyword evidence="6" id="KW-0051">Antiviral defense</keyword>